<sequence length="63" mass="7231">MAGMKHYSLADLKEALLYLDALRIKANWINGTSAFNRLHHEAKRQAIENEIKARTEAICEPKH</sequence>
<organism evidence="1">
    <name type="scientific">marine sediment metagenome</name>
    <dbReference type="NCBI Taxonomy" id="412755"/>
    <lineage>
        <taxon>unclassified sequences</taxon>
        <taxon>metagenomes</taxon>
        <taxon>ecological metagenomes</taxon>
    </lineage>
</organism>
<comment type="caution">
    <text evidence="1">The sequence shown here is derived from an EMBL/GenBank/DDBJ whole genome shotgun (WGS) entry which is preliminary data.</text>
</comment>
<accession>A0A0F9DUW7</accession>
<evidence type="ECO:0000313" key="1">
    <source>
        <dbReference type="EMBL" id="KKL21461.1"/>
    </source>
</evidence>
<protein>
    <submittedName>
        <fullName evidence="1">Uncharacterized protein</fullName>
    </submittedName>
</protein>
<gene>
    <name evidence="1" type="ORF">LCGC14_2445250</name>
</gene>
<name>A0A0F9DUW7_9ZZZZ</name>
<dbReference type="AlphaFoldDB" id="A0A0F9DUW7"/>
<proteinExistence type="predicted"/>
<reference evidence="1" key="1">
    <citation type="journal article" date="2015" name="Nature">
        <title>Complex archaea that bridge the gap between prokaryotes and eukaryotes.</title>
        <authorList>
            <person name="Spang A."/>
            <person name="Saw J.H."/>
            <person name="Jorgensen S.L."/>
            <person name="Zaremba-Niedzwiedzka K."/>
            <person name="Martijn J."/>
            <person name="Lind A.E."/>
            <person name="van Eijk R."/>
            <person name="Schleper C."/>
            <person name="Guy L."/>
            <person name="Ettema T.J."/>
        </authorList>
    </citation>
    <scope>NUCLEOTIDE SEQUENCE</scope>
</reference>
<dbReference type="EMBL" id="LAZR01037722">
    <property type="protein sequence ID" value="KKL21461.1"/>
    <property type="molecule type" value="Genomic_DNA"/>
</dbReference>